<accession>W9GXL0</accession>
<dbReference type="GO" id="GO:0003700">
    <property type="term" value="F:DNA-binding transcription factor activity"/>
    <property type="evidence" value="ECO:0007669"/>
    <property type="project" value="InterPro"/>
</dbReference>
<dbReference type="PATRIC" id="fig|1385369.3.peg.5854"/>
<evidence type="ECO:0000259" key="4">
    <source>
        <dbReference type="PROSITE" id="PS50949"/>
    </source>
</evidence>
<dbReference type="Gene3D" id="1.20.120.530">
    <property type="entry name" value="GntR ligand-binding domain-like"/>
    <property type="match status" value="1"/>
</dbReference>
<dbReference type="InterPro" id="IPR036388">
    <property type="entry name" value="WH-like_DNA-bd_sf"/>
</dbReference>
<gene>
    <name evidence="5" type="ORF">N825_21560</name>
</gene>
<evidence type="ECO:0000313" key="6">
    <source>
        <dbReference type="Proteomes" id="UP000019486"/>
    </source>
</evidence>
<dbReference type="CDD" id="cd07377">
    <property type="entry name" value="WHTH_GntR"/>
    <property type="match status" value="1"/>
</dbReference>
<dbReference type="PANTHER" id="PTHR43537">
    <property type="entry name" value="TRANSCRIPTIONAL REGULATOR, GNTR FAMILY"/>
    <property type="match status" value="1"/>
</dbReference>
<dbReference type="SUPFAM" id="SSF46785">
    <property type="entry name" value="Winged helix' DNA-binding domain"/>
    <property type="match status" value="1"/>
</dbReference>
<comment type="caution">
    <text evidence="5">The sequence shown here is derived from an EMBL/GenBank/DDBJ whole genome shotgun (WGS) entry which is preliminary data.</text>
</comment>
<dbReference type="AlphaFoldDB" id="W9GXL0"/>
<dbReference type="SUPFAM" id="SSF48008">
    <property type="entry name" value="GntR ligand-binding domain-like"/>
    <property type="match status" value="1"/>
</dbReference>
<dbReference type="Proteomes" id="UP000019486">
    <property type="component" value="Unassembled WGS sequence"/>
</dbReference>
<name>W9GXL0_9PROT</name>
<dbReference type="Gene3D" id="1.10.10.10">
    <property type="entry name" value="Winged helix-like DNA-binding domain superfamily/Winged helix DNA-binding domain"/>
    <property type="match status" value="1"/>
</dbReference>
<dbReference type="InterPro" id="IPR000524">
    <property type="entry name" value="Tscrpt_reg_HTH_GntR"/>
</dbReference>
<evidence type="ECO:0000256" key="2">
    <source>
        <dbReference type="ARBA" id="ARBA00023125"/>
    </source>
</evidence>
<dbReference type="SMART" id="SM00345">
    <property type="entry name" value="HTH_GNTR"/>
    <property type="match status" value="1"/>
</dbReference>
<dbReference type="Pfam" id="PF00392">
    <property type="entry name" value="GntR"/>
    <property type="match status" value="1"/>
</dbReference>
<dbReference type="EMBL" id="AVFL01000030">
    <property type="protein sequence ID" value="EWY37177.1"/>
    <property type="molecule type" value="Genomic_DNA"/>
</dbReference>
<dbReference type="PANTHER" id="PTHR43537:SF5">
    <property type="entry name" value="UXU OPERON TRANSCRIPTIONAL REGULATOR"/>
    <property type="match status" value="1"/>
</dbReference>
<keyword evidence="1" id="KW-0805">Transcription regulation</keyword>
<keyword evidence="3" id="KW-0804">Transcription</keyword>
<keyword evidence="2" id="KW-0238">DNA-binding</keyword>
<feature type="domain" description="HTH gntR-type" evidence="4">
    <location>
        <begin position="2"/>
        <end position="69"/>
    </location>
</feature>
<dbReference type="SMART" id="SM00895">
    <property type="entry name" value="FCD"/>
    <property type="match status" value="1"/>
</dbReference>
<evidence type="ECO:0000256" key="3">
    <source>
        <dbReference type="ARBA" id="ARBA00023163"/>
    </source>
</evidence>
<proteinExistence type="predicted"/>
<dbReference type="Pfam" id="PF07729">
    <property type="entry name" value="FCD"/>
    <property type="match status" value="1"/>
</dbReference>
<dbReference type="InterPro" id="IPR008920">
    <property type="entry name" value="TF_FadR/GntR_C"/>
</dbReference>
<protein>
    <recommendedName>
        <fullName evidence="4">HTH gntR-type domain-containing protein</fullName>
    </recommendedName>
</protein>
<dbReference type="GO" id="GO:0003677">
    <property type="term" value="F:DNA binding"/>
    <property type="evidence" value="ECO:0007669"/>
    <property type="project" value="UniProtKB-KW"/>
</dbReference>
<dbReference type="PROSITE" id="PS50949">
    <property type="entry name" value="HTH_GNTR"/>
    <property type="match status" value="1"/>
</dbReference>
<dbReference type="InterPro" id="IPR036390">
    <property type="entry name" value="WH_DNA-bd_sf"/>
</dbReference>
<reference evidence="5 6" key="1">
    <citation type="submission" date="2013-08" db="EMBL/GenBank/DDBJ databases">
        <title>The genome sequence of Skermanella stibiiresistens.</title>
        <authorList>
            <person name="Zhu W."/>
            <person name="Wang G."/>
        </authorList>
    </citation>
    <scope>NUCLEOTIDE SEQUENCE [LARGE SCALE GENOMIC DNA]</scope>
    <source>
        <strain evidence="5 6">SB22</strain>
    </source>
</reference>
<dbReference type="STRING" id="1385369.N825_21560"/>
<sequence length="212" mass="23415">MSGASERAYAFIRDAIVSGEIPEGSRLREEDVAARAGTSRTPVREAIRRLVNEGFLESQPNAGVVVAVWDADRVIQLFGVRAALESYGVALAATRALQGDIRELDAMCDAMESLVRDGGPGFLEDFSKANTRFHLRLLRLSGNERLEAIAAPLMELGLIMKTYRRFSAERIDRSCADHRDIVAALRRGDVVWGEAVMKSHILATLKLYQKDP</sequence>
<keyword evidence="6" id="KW-1185">Reference proteome</keyword>
<evidence type="ECO:0000256" key="1">
    <source>
        <dbReference type="ARBA" id="ARBA00023015"/>
    </source>
</evidence>
<evidence type="ECO:0000313" key="5">
    <source>
        <dbReference type="EMBL" id="EWY37177.1"/>
    </source>
</evidence>
<organism evidence="5 6">
    <name type="scientific">Skermanella stibiiresistens SB22</name>
    <dbReference type="NCBI Taxonomy" id="1385369"/>
    <lineage>
        <taxon>Bacteria</taxon>
        <taxon>Pseudomonadati</taxon>
        <taxon>Pseudomonadota</taxon>
        <taxon>Alphaproteobacteria</taxon>
        <taxon>Rhodospirillales</taxon>
        <taxon>Azospirillaceae</taxon>
        <taxon>Skermanella</taxon>
    </lineage>
</organism>
<dbReference type="OrthoDB" id="9812290at2"/>
<dbReference type="InterPro" id="IPR011711">
    <property type="entry name" value="GntR_C"/>
</dbReference>
<dbReference type="RefSeq" id="WP_037459428.1">
    <property type="nucleotide sequence ID" value="NZ_AVFL01000030.1"/>
</dbReference>